<sequence length="125" mass="14962">MEKKEEILVFNTPKNFKRGKYLLSRYRLKDLVIMVAIMLISLAAIIAYLTLFPDQDMQIHLLVVILLLLPIGGVYLLFMSMPVYLNLFEYITAFFFFRRKQKKFKWEGIYLDEKEVMIDHEESEE</sequence>
<keyword evidence="1" id="KW-0472">Membrane</keyword>
<dbReference type="EMBL" id="CBIN010000067">
    <property type="protein sequence ID" value="CDE22286.1"/>
    <property type="molecule type" value="Genomic_DNA"/>
</dbReference>
<dbReference type="RefSeq" id="WP_022420307.1">
    <property type="nucleotide sequence ID" value="NZ_FR898571.1"/>
</dbReference>
<reference evidence="2" key="1">
    <citation type="submission" date="2012-11" db="EMBL/GenBank/DDBJ databases">
        <title>Dependencies among metagenomic species, viruses, plasmids and units of genetic variation.</title>
        <authorList>
            <person name="Nielsen H.B."/>
            <person name="Almeida M."/>
            <person name="Juncker A.S."/>
            <person name="Rasmussen S."/>
            <person name="Li J."/>
            <person name="Sunagawa S."/>
            <person name="Plichta D."/>
            <person name="Gautier L."/>
            <person name="Le Chatelier E."/>
            <person name="Peletier E."/>
            <person name="Bonde I."/>
            <person name="Nielsen T."/>
            <person name="Manichanh C."/>
            <person name="Arumugam M."/>
            <person name="Batto J."/>
            <person name="Santos M.B.Q.D."/>
            <person name="Blom N."/>
            <person name="Borruel N."/>
            <person name="Burgdorf K.S."/>
            <person name="Boumezbeur F."/>
            <person name="Casellas F."/>
            <person name="Dore J."/>
            <person name="Guarner F."/>
            <person name="Hansen T."/>
            <person name="Hildebrand F."/>
            <person name="Kaas R.S."/>
            <person name="Kennedy S."/>
            <person name="Kristiansen K."/>
            <person name="Kultima J.R."/>
            <person name="Leonard P."/>
            <person name="Levenez F."/>
            <person name="Lund O."/>
            <person name="Moumen B."/>
            <person name="Le Paslier D."/>
            <person name="Pons N."/>
            <person name="Pedersen O."/>
            <person name="Prifti E."/>
            <person name="Qin J."/>
            <person name="Raes J."/>
            <person name="Tap J."/>
            <person name="Tims S."/>
            <person name="Ussery D.W."/>
            <person name="Yamada T."/>
            <person name="MetaHit consortium"/>
            <person name="Renault P."/>
            <person name="Sicheritz-Ponten T."/>
            <person name="Bork P."/>
            <person name="Wang J."/>
            <person name="Brunak S."/>
            <person name="Ehrlich S.D."/>
        </authorList>
    </citation>
    <scope>NUCLEOTIDE SEQUENCE [LARGE SCALE GENOMIC DNA]</scope>
</reference>
<proteinExistence type="predicted"/>
<feature type="transmembrane region" description="Helical" evidence="1">
    <location>
        <begin position="57"/>
        <end position="78"/>
    </location>
</feature>
<keyword evidence="1" id="KW-0812">Transmembrane</keyword>
<evidence type="ECO:0008006" key="4">
    <source>
        <dbReference type="Google" id="ProtNLM"/>
    </source>
</evidence>
<evidence type="ECO:0000313" key="2">
    <source>
        <dbReference type="EMBL" id="CDE22286.1"/>
    </source>
</evidence>
<evidence type="ECO:0000313" key="3">
    <source>
        <dbReference type="Proteomes" id="UP000018093"/>
    </source>
</evidence>
<name>R7G5R9_9FIRM</name>
<evidence type="ECO:0000256" key="1">
    <source>
        <dbReference type="SAM" id="Phobius"/>
    </source>
</evidence>
<gene>
    <name evidence="2" type="ORF">BN631_00923</name>
</gene>
<feature type="transmembrane region" description="Helical" evidence="1">
    <location>
        <begin position="31"/>
        <end position="51"/>
    </location>
</feature>
<dbReference type="AlphaFoldDB" id="R7G5R9"/>
<organism evidence="2 3">
    <name type="scientific">Amedibacillus dolichus CAG:375</name>
    <dbReference type="NCBI Taxonomy" id="1263076"/>
    <lineage>
        <taxon>Bacteria</taxon>
        <taxon>Bacillati</taxon>
        <taxon>Bacillota</taxon>
        <taxon>Erysipelotrichia</taxon>
        <taxon>Erysipelotrichales</taxon>
        <taxon>Erysipelotrichaceae</taxon>
        <taxon>Amedibacillus</taxon>
    </lineage>
</organism>
<dbReference type="Proteomes" id="UP000018093">
    <property type="component" value="Unassembled WGS sequence"/>
</dbReference>
<keyword evidence="1" id="KW-1133">Transmembrane helix</keyword>
<accession>R7G5R9</accession>
<protein>
    <recommendedName>
        <fullName evidence="4">PrgI family protein</fullName>
    </recommendedName>
</protein>
<comment type="caution">
    <text evidence="2">The sequence shown here is derived from an EMBL/GenBank/DDBJ whole genome shotgun (WGS) entry which is preliminary data.</text>
</comment>